<comment type="caution">
    <text evidence="1">The sequence shown here is derived from an EMBL/GenBank/DDBJ whole genome shotgun (WGS) entry which is preliminary data.</text>
</comment>
<proteinExistence type="predicted"/>
<reference evidence="1 2" key="1">
    <citation type="submission" date="2019-10" db="EMBL/GenBank/DDBJ databases">
        <title>Streptomyces smaragdinus sp. nov. and Streptomyces fabii sp. nov., isolated from the gut of fungus growing-termite Macrotermes natalensis.</title>
        <authorList>
            <person name="Schwitalla J."/>
            <person name="Benndorf R."/>
            <person name="Martin K."/>
            <person name="De Beer W."/>
            <person name="Kaster A.-K."/>
            <person name="Vollmers J."/>
            <person name="Poulsen M."/>
            <person name="Beemelmanns C."/>
        </authorList>
    </citation>
    <scope>NUCLEOTIDE SEQUENCE [LARGE SCALE GENOMIC DNA]</scope>
    <source>
        <strain evidence="1 2">RB5</strain>
    </source>
</reference>
<sequence length="160" mass="17792">MDTARDRSWPVAELDPVRQLKVLAAAQKQPLYAERHFAVPAADLWAVVSDLEGELPRIVPALRSFTVEERDGERLRARAVSRIGHRELFDVVLRENWCVMQSKVLVSGMAAAPEEDGARFAFFTGLRIPGGGPAGRLTRLLRPGRGERLLDGLQARLDAR</sequence>
<keyword evidence="2" id="KW-1185">Reference proteome</keyword>
<dbReference type="SUPFAM" id="SSF55961">
    <property type="entry name" value="Bet v1-like"/>
    <property type="match status" value="1"/>
</dbReference>
<gene>
    <name evidence="1" type="ORF">SRB5_08460</name>
</gene>
<dbReference type="InterPro" id="IPR023393">
    <property type="entry name" value="START-like_dom_sf"/>
</dbReference>
<dbReference type="EMBL" id="WEGJ01000002">
    <property type="protein sequence ID" value="MQY10733.1"/>
    <property type="molecule type" value="Genomic_DNA"/>
</dbReference>
<dbReference type="Gene3D" id="3.30.530.20">
    <property type="match status" value="1"/>
</dbReference>
<name>A0A7K0CBH3_9ACTN</name>
<evidence type="ECO:0000313" key="1">
    <source>
        <dbReference type="EMBL" id="MQY10733.1"/>
    </source>
</evidence>
<dbReference type="OrthoDB" id="3695461at2"/>
<protein>
    <submittedName>
        <fullName evidence="1">Uncharacterized protein</fullName>
    </submittedName>
</protein>
<organism evidence="1 2">
    <name type="scientific">Streptomyces smaragdinus</name>
    <dbReference type="NCBI Taxonomy" id="2585196"/>
    <lineage>
        <taxon>Bacteria</taxon>
        <taxon>Bacillati</taxon>
        <taxon>Actinomycetota</taxon>
        <taxon>Actinomycetes</taxon>
        <taxon>Kitasatosporales</taxon>
        <taxon>Streptomycetaceae</taxon>
        <taxon>Streptomyces</taxon>
    </lineage>
</organism>
<dbReference type="RefSeq" id="WP_153450077.1">
    <property type="nucleotide sequence ID" value="NZ_WEGJ01000002.1"/>
</dbReference>
<accession>A0A7K0CBH3</accession>
<evidence type="ECO:0000313" key="2">
    <source>
        <dbReference type="Proteomes" id="UP000466345"/>
    </source>
</evidence>
<dbReference type="AlphaFoldDB" id="A0A7K0CBH3"/>
<dbReference type="Proteomes" id="UP000466345">
    <property type="component" value="Unassembled WGS sequence"/>
</dbReference>